<dbReference type="Proteomes" id="UP001363151">
    <property type="component" value="Unassembled WGS sequence"/>
</dbReference>
<sequence length="118" mass="13169">MCKLLLSRGASLDLRDPEGLDPEAVARHVNKATTAAFLAEVRAAGGWTGYVAAPRLELLALRRALPALRERGRATPSSVPVHERLFLRKDVPDDVFSHVVSFWRSDHRDYYALSDDED</sequence>
<proteinExistence type="predicted"/>
<comment type="caution">
    <text evidence="1">The sequence shown here is derived from an EMBL/GenBank/DDBJ whole genome shotgun (WGS) entry which is preliminary data.</text>
</comment>
<gene>
    <name evidence="1" type="ORF">SO694_000920100</name>
</gene>
<protein>
    <submittedName>
        <fullName evidence="1">Spectrin binding protein</fullName>
    </submittedName>
</protein>
<accession>A0ABR1FRW6</accession>
<dbReference type="EMBL" id="JBBJCI010000256">
    <property type="protein sequence ID" value="KAK7236858.1"/>
    <property type="molecule type" value="Genomic_DNA"/>
</dbReference>
<name>A0ABR1FRW6_AURAN</name>
<organism evidence="1 2">
    <name type="scientific">Aureococcus anophagefferens</name>
    <name type="common">Harmful bloom alga</name>
    <dbReference type="NCBI Taxonomy" id="44056"/>
    <lineage>
        <taxon>Eukaryota</taxon>
        <taxon>Sar</taxon>
        <taxon>Stramenopiles</taxon>
        <taxon>Ochrophyta</taxon>
        <taxon>Pelagophyceae</taxon>
        <taxon>Pelagomonadales</taxon>
        <taxon>Pelagomonadaceae</taxon>
        <taxon>Aureococcus</taxon>
    </lineage>
</organism>
<reference evidence="1 2" key="1">
    <citation type="submission" date="2024-03" db="EMBL/GenBank/DDBJ databases">
        <title>Aureococcus anophagefferens CCMP1851 and Kratosvirus quantuckense: Draft genome of a second virus-susceptible host strain in the model system.</title>
        <authorList>
            <person name="Chase E."/>
            <person name="Truchon A.R."/>
            <person name="Schepens W."/>
            <person name="Wilhelm S.W."/>
        </authorList>
    </citation>
    <scope>NUCLEOTIDE SEQUENCE [LARGE SCALE GENOMIC DNA]</scope>
    <source>
        <strain evidence="1 2">CCMP1851</strain>
    </source>
</reference>
<keyword evidence="2" id="KW-1185">Reference proteome</keyword>
<evidence type="ECO:0000313" key="1">
    <source>
        <dbReference type="EMBL" id="KAK7236858.1"/>
    </source>
</evidence>
<evidence type="ECO:0000313" key="2">
    <source>
        <dbReference type="Proteomes" id="UP001363151"/>
    </source>
</evidence>